<reference evidence="3 4" key="1">
    <citation type="submission" date="2024-03" db="EMBL/GenBank/DDBJ databases">
        <title>The Acrasis kona genome and developmental transcriptomes reveal deep origins of eukaryotic multicellular pathways.</title>
        <authorList>
            <person name="Sheikh S."/>
            <person name="Fu C.-J."/>
            <person name="Brown M.W."/>
            <person name="Baldauf S.L."/>
        </authorList>
    </citation>
    <scope>NUCLEOTIDE SEQUENCE [LARGE SCALE GENOMIC DNA]</scope>
    <source>
        <strain evidence="3 4">ATCC MYA-3509</strain>
    </source>
</reference>
<evidence type="ECO:0000256" key="2">
    <source>
        <dbReference type="SAM" id="Phobius"/>
    </source>
</evidence>
<feature type="transmembrane region" description="Helical" evidence="2">
    <location>
        <begin position="53"/>
        <end position="79"/>
    </location>
</feature>
<dbReference type="AlphaFoldDB" id="A0AAW2YZV4"/>
<accession>A0AAW2YZV4</accession>
<organism evidence="3 4">
    <name type="scientific">Acrasis kona</name>
    <dbReference type="NCBI Taxonomy" id="1008807"/>
    <lineage>
        <taxon>Eukaryota</taxon>
        <taxon>Discoba</taxon>
        <taxon>Heterolobosea</taxon>
        <taxon>Tetramitia</taxon>
        <taxon>Eutetramitia</taxon>
        <taxon>Acrasidae</taxon>
        <taxon>Acrasis</taxon>
    </lineage>
</organism>
<evidence type="ECO:0000313" key="3">
    <source>
        <dbReference type="EMBL" id="KAL0482280.1"/>
    </source>
</evidence>
<dbReference type="Proteomes" id="UP001431209">
    <property type="component" value="Unassembled WGS sequence"/>
</dbReference>
<evidence type="ECO:0000256" key="1">
    <source>
        <dbReference type="SAM" id="MobiDB-lite"/>
    </source>
</evidence>
<keyword evidence="2" id="KW-0472">Membrane</keyword>
<feature type="transmembrane region" description="Helical" evidence="2">
    <location>
        <begin position="99"/>
        <end position="121"/>
    </location>
</feature>
<comment type="caution">
    <text evidence="3">The sequence shown here is derived from an EMBL/GenBank/DDBJ whole genome shotgun (WGS) entry which is preliminary data.</text>
</comment>
<proteinExistence type="predicted"/>
<sequence length="234" mass="26064">MSNLAPSNQVVGSTPNDQKVGPISILKHRPDSSVQATVHNTTVTVHKFRLSNIIALALIILNTLILLYEIALIIMFSVLLNDYINIFEYEKEDRLAANLGVATLSVICVALGYLVVSISLYERLEQRVLTWIYLASLIIFGVAQLITAGFLFPYNEDRLMGVGIAVFIITSILFLITIIVVCIRLRALSREDKVPDFEEKIKTPDQRVVRTPLMMDIDGEEMANQEEDGGDVIA</sequence>
<feature type="compositionally biased region" description="Polar residues" evidence="1">
    <location>
        <begin position="1"/>
        <end position="17"/>
    </location>
</feature>
<name>A0AAW2YZV4_9EUKA</name>
<feature type="transmembrane region" description="Helical" evidence="2">
    <location>
        <begin position="128"/>
        <end position="153"/>
    </location>
</feature>
<keyword evidence="2" id="KW-1133">Transmembrane helix</keyword>
<protein>
    <submittedName>
        <fullName evidence="3">Cytochrome c biogenesis protein</fullName>
    </submittedName>
</protein>
<gene>
    <name evidence="3" type="ORF">AKO1_013006</name>
</gene>
<feature type="transmembrane region" description="Helical" evidence="2">
    <location>
        <begin position="159"/>
        <end position="183"/>
    </location>
</feature>
<dbReference type="EMBL" id="JAOPGA020000837">
    <property type="protein sequence ID" value="KAL0482280.1"/>
    <property type="molecule type" value="Genomic_DNA"/>
</dbReference>
<keyword evidence="2" id="KW-0812">Transmembrane</keyword>
<evidence type="ECO:0000313" key="4">
    <source>
        <dbReference type="Proteomes" id="UP001431209"/>
    </source>
</evidence>
<keyword evidence="4" id="KW-1185">Reference proteome</keyword>
<feature type="region of interest" description="Disordered" evidence="1">
    <location>
        <begin position="1"/>
        <end position="20"/>
    </location>
</feature>